<evidence type="ECO:0000256" key="14">
    <source>
        <dbReference type="SAM" id="Phobius"/>
    </source>
</evidence>
<keyword evidence="10" id="KW-0325">Glycoprotein</keyword>
<dbReference type="Pfam" id="PF00001">
    <property type="entry name" value="7tm_1"/>
    <property type="match status" value="1"/>
</dbReference>
<feature type="transmembrane region" description="Helical" evidence="14">
    <location>
        <begin position="365"/>
        <end position="382"/>
    </location>
</feature>
<dbReference type="PRINTS" id="PR00237">
    <property type="entry name" value="GPCRRHODOPSN"/>
</dbReference>
<feature type="domain" description="G-protein coupled receptors family 1 profile" evidence="15">
    <location>
        <begin position="221"/>
        <end position="455"/>
    </location>
</feature>
<gene>
    <name evidence="16" type="primary">Nmur2</name>
    <name evidence="16" type="ORF">EYF80_027226</name>
</gene>
<evidence type="ECO:0000256" key="9">
    <source>
        <dbReference type="ARBA" id="ARBA00023170"/>
    </source>
</evidence>
<feature type="transmembrane region" description="Helical" evidence="14">
    <location>
        <begin position="283"/>
        <end position="305"/>
    </location>
</feature>
<evidence type="ECO:0000256" key="13">
    <source>
        <dbReference type="SAM" id="MobiDB-lite"/>
    </source>
</evidence>
<dbReference type="Proteomes" id="UP000314294">
    <property type="component" value="Unassembled WGS sequence"/>
</dbReference>
<feature type="transmembrane region" description="Helical" evidence="14">
    <location>
        <begin position="325"/>
        <end position="349"/>
    </location>
</feature>
<dbReference type="Gene3D" id="1.20.1070.10">
    <property type="entry name" value="Rhodopsin 7-helix transmembrane proteins"/>
    <property type="match status" value="1"/>
</dbReference>
<keyword evidence="7 14" id="KW-0472">Membrane</keyword>
<evidence type="ECO:0000256" key="12">
    <source>
        <dbReference type="RuleBase" id="RU000688"/>
    </source>
</evidence>
<proteinExistence type="inferred from homology"/>
<dbReference type="Gene3D" id="3.40.640.10">
    <property type="entry name" value="Type I PLP-dependent aspartate aminotransferase-like (Major domain)"/>
    <property type="match status" value="1"/>
</dbReference>
<keyword evidence="6 12" id="KW-0297">G-protein coupled receptor</keyword>
<keyword evidence="9 12" id="KW-0675">Receptor</keyword>
<comment type="caution">
    <text evidence="16">The sequence shown here is derived from an EMBL/GenBank/DDBJ whole genome shotgun (WGS) entry which is preliminary data.</text>
</comment>
<evidence type="ECO:0000256" key="2">
    <source>
        <dbReference type="ARBA" id="ARBA00004651"/>
    </source>
</evidence>
<dbReference type="PRINTS" id="PR01565">
    <property type="entry name" value="NEUROMEDINUR"/>
</dbReference>
<dbReference type="SMART" id="SM01381">
    <property type="entry name" value="7TM_GPCR_Srsx"/>
    <property type="match status" value="1"/>
</dbReference>
<evidence type="ECO:0000256" key="7">
    <source>
        <dbReference type="ARBA" id="ARBA00023136"/>
    </source>
</evidence>
<keyword evidence="17" id="KW-1185">Reference proteome</keyword>
<evidence type="ECO:0000256" key="6">
    <source>
        <dbReference type="ARBA" id="ARBA00023040"/>
    </source>
</evidence>
<evidence type="ECO:0000256" key="5">
    <source>
        <dbReference type="ARBA" id="ARBA00022989"/>
    </source>
</evidence>
<evidence type="ECO:0000313" key="16">
    <source>
        <dbReference type="EMBL" id="TNN62523.1"/>
    </source>
</evidence>
<feature type="transmembrane region" description="Helical" evidence="14">
    <location>
        <begin position="432"/>
        <end position="458"/>
    </location>
</feature>
<dbReference type="InterPro" id="IPR000276">
    <property type="entry name" value="GPCR_Rhodpsn"/>
</dbReference>
<dbReference type="GO" id="GO:0001607">
    <property type="term" value="F:neuromedin U receptor activity"/>
    <property type="evidence" value="ECO:0007669"/>
    <property type="project" value="InterPro"/>
</dbReference>
<keyword evidence="4 12" id="KW-0812">Transmembrane</keyword>
<reference evidence="16 17" key="1">
    <citation type="submission" date="2019-03" db="EMBL/GenBank/DDBJ databases">
        <title>First draft genome of Liparis tanakae, snailfish: a comprehensive survey of snailfish specific genes.</title>
        <authorList>
            <person name="Kim W."/>
            <person name="Song I."/>
            <person name="Jeong J.-H."/>
            <person name="Kim D."/>
            <person name="Kim S."/>
            <person name="Ryu S."/>
            <person name="Song J.Y."/>
            <person name="Lee S.K."/>
        </authorList>
    </citation>
    <scope>NUCLEOTIDE SEQUENCE [LARGE SCALE GENOMIC DNA]</scope>
    <source>
        <tissue evidence="16">Muscle</tissue>
    </source>
</reference>
<keyword evidence="11 12" id="KW-0807">Transducer</keyword>
<dbReference type="SUPFAM" id="SSF81321">
    <property type="entry name" value="Family A G protein-coupled receptor-like"/>
    <property type="match status" value="1"/>
</dbReference>
<evidence type="ECO:0000256" key="1">
    <source>
        <dbReference type="ARBA" id="ARBA00003593"/>
    </source>
</evidence>
<dbReference type="GO" id="GO:0005886">
    <property type="term" value="C:plasma membrane"/>
    <property type="evidence" value="ECO:0007669"/>
    <property type="project" value="UniProtKB-SubCell"/>
</dbReference>
<dbReference type="InterPro" id="IPR005390">
    <property type="entry name" value="NeuromedU_rcpt"/>
</dbReference>
<keyword evidence="5 14" id="KW-1133">Transmembrane helix</keyword>
<feature type="region of interest" description="Disordered" evidence="13">
    <location>
        <begin position="561"/>
        <end position="581"/>
    </location>
</feature>
<dbReference type="PANTHER" id="PTHR24243:SF205">
    <property type="entry name" value="NEUROMEDIN U RECEPTOR 3"/>
    <property type="match status" value="1"/>
</dbReference>
<dbReference type="PROSITE" id="PS00237">
    <property type="entry name" value="G_PROTEIN_RECEP_F1_1"/>
    <property type="match status" value="1"/>
</dbReference>
<comment type="function">
    <text evidence="1">Receptor for the neuromedin-U and neuromedin-S neuropeptides.</text>
</comment>
<dbReference type="PANTHER" id="PTHR24243">
    <property type="entry name" value="G-PROTEIN COUPLED RECEPTOR"/>
    <property type="match status" value="1"/>
</dbReference>
<feature type="transmembrane region" description="Helical" evidence="14">
    <location>
        <begin position="241"/>
        <end position="263"/>
    </location>
</feature>
<evidence type="ECO:0000256" key="10">
    <source>
        <dbReference type="ARBA" id="ARBA00023180"/>
    </source>
</evidence>
<dbReference type="Gene3D" id="3.90.1150.10">
    <property type="entry name" value="Aspartate Aminotransferase, domain 1"/>
    <property type="match status" value="1"/>
</dbReference>
<dbReference type="InterPro" id="IPR015421">
    <property type="entry name" value="PyrdxlP-dep_Trfase_major"/>
</dbReference>
<feature type="transmembrane region" description="Helical" evidence="14">
    <location>
        <begin position="389"/>
        <end position="412"/>
    </location>
</feature>
<dbReference type="InterPro" id="IPR017452">
    <property type="entry name" value="GPCR_Rhodpsn_7TM"/>
</dbReference>
<evidence type="ECO:0000256" key="3">
    <source>
        <dbReference type="ARBA" id="ARBA00022475"/>
    </source>
</evidence>
<organism evidence="16 17">
    <name type="scientific">Liparis tanakae</name>
    <name type="common">Tanaka's snailfish</name>
    <dbReference type="NCBI Taxonomy" id="230148"/>
    <lineage>
        <taxon>Eukaryota</taxon>
        <taxon>Metazoa</taxon>
        <taxon>Chordata</taxon>
        <taxon>Craniata</taxon>
        <taxon>Vertebrata</taxon>
        <taxon>Euteleostomi</taxon>
        <taxon>Actinopterygii</taxon>
        <taxon>Neopterygii</taxon>
        <taxon>Teleostei</taxon>
        <taxon>Neoteleostei</taxon>
        <taxon>Acanthomorphata</taxon>
        <taxon>Eupercaria</taxon>
        <taxon>Perciformes</taxon>
        <taxon>Cottioidei</taxon>
        <taxon>Cottales</taxon>
        <taxon>Liparidae</taxon>
        <taxon>Liparis</taxon>
    </lineage>
</organism>
<protein>
    <submittedName>
        <fullName evidence="16">Neuromedin-U receptor 2</fullName>
    </submittedName>
</protein>
<evidence type="ECO:0000256" key="4">
    <source>
        <dbReference type="ARBA" id="ARBA00022692"/>
    </source>
</evidence>
<dbReference type="EMBL" id="SRLO01000291">
    <property type="protein sequence ID" value="TNN62523.1"/>
    <property type="molecule type" value="Genomic_DNA"/>
</dbReference>
<feature type="transmembrane region" description="Helical" evidence="14">
    <location>
        <begin position="203"/>
        <end position="229"/>
    </location>
</feature>
<dbReference type="AlphaFoldDB" id="A0A4Z2HBY8"/>
<sequence length="932" mass="104066">MAAREAFMVAGAQVVVSVGLVVSLGSYKTNGARRGWRLDVIRLVTDVLITLNSNIHRSGTVPTPLVVGLGAACSVALQEMEVEPTHTRHALRPTACTQTSGINYDHARVSMLANRLVQKITSELPDVIMNGDAVQRYAEHFRQQLLSARDSPVLSRDHKRLQQLLHLPFLFLRVLLNASGNYTDDEFIEVDLFDILGPKRSPFFLPVTSVYLLIFLTGLAGNLLTCAVIAKHKKMRNPTNLYLVSLAVSDLLVLMFGMPLEIYDLWHNYPFPFGEGGCYFKTFLFETVCFASILNVTALSVERYIAVVYPLKTRYLSTNRHAKRVITIVWAVSMTCAIPNTALHGIFYLPERMEESAICTVLKPLWIYNMVMQITTVCFYFVPMMVISVLYLVMGLHLSIVVAVFGVCWAPFHIERLLWSSISQWTDLLHTVYQYVHIVSGVFFYLSSAVNPVIYSLLSTRFRECFRELVCSRAEDNSSVRDSPPSPKMLLEPCVSGGRAQAGGKGCTTRVPLLSPSMTLSMDTASLTFKAQRIRLEAVQPEKVGRRAILTTLYVFSPGASKPGDKPRLSKGHRGRPDSQNTGVLFLEDHPEHAVHQVVELYRPILLRDQLLDLRAELLHDENSVGADFDLVEGDVAVGEEADVGFWVGWRREDLLALPEGFLYGWYDVAVRLGHQVLVLRPAASHEHHETQLHFGYQGEGGRVAVQIAVFPHHLVAHELVDLPRRPGAVGEVVRIAPEERGQHDLQRVRLQHLAGVSAQQHHGQLGQVRGRGEDLTRRPVPAKVVERRRLPVGVHAHGHLALERRGDVEAGVLHPQPVQDVVRDPALVVDGGHLLGHHVSQQREGQVAVVTSGKVTEEERIWTSPLSRKIRPSVTYLSSESRVLPRGFLMVKFSKYFSSGSSREPIFPSSHSLYSINVGKIFDRLAILQVK</sequence>
<dbReference type="OrthoDB" id="5962705at2759"/>
<dbReference type="InterPro" id="IPR015422">
    <property type="entry name" value="PyrdxlP-dep_Trfase_small"/>
</dbReference>
<keyword evidence="3" id="KW-1003">Cell membrane</keyword>
<dbReference type="CDD" id="cd15133">
    <property type="entry name" value="7tmA_NMU-R"/>
    <property type="match status" value="1"/>
</dbReference>
<evidence type="ECO:0000259" key="15">
    <source>
        <dbReference type="PROSITE" id="PS50262"/>
    </source>
</evidence>
<dbReference type="PROSITE" id="PS50262">
    <property type="entry name" value="G_PROTEIN_RECEP_F1_2"/>
    <property type="match status" value="1"/>
</dbReference>
<comment type="similarity">
    <text evidence="12">Belongs to the G-protein coupled receptor 1 family.</text>
</comment>
<evidence type="ECO:0000256" key="8">
    <source>
        <dbReference type="ARBA" id="ARBA00023157"/>
    </source>
</evidence>
<accession>A0A4Z2HBY8</accession>
<keyword evidence="8" id="KW-1015">Disulfide bond</keyword>
<evidence type="ECO:0000313" key="17">
    <source>
        <dbReference type="Proteomes" id="UP000314294"/>
    </source>
</evidence>
<evidence type="ECO:0000256" key="11">
    <source>
        <dbReference type="ARBA" id="ARBA00023224"/>
    </source>
</evidence>
<name>A0A4Z2HBY8_9TELE</name>
<comment type="subcellular location">
    <subcellularLocation>
        <location evidence="2">Cell membrane</location>
        <topology evidence="2">Multi-pass membrane protein</topology>
    </subcellularLocation>
</comment>